<dbReference type="CDD" id="cd05379">
    <property type="entry name" value="CAP_bacterial"/>
    <property type="match status" value="1"/>
</dbReference>
<reference evidence="3 4" key="1">
    <citation type="submission" date="2019-05" db="EMBL/GenBank/DDBJ databases">
        <title>Georgenia *** sp. nov., and Georgenia *** sp. nov., isolated from the intestinal contents of plateau pika (Ochotona curzoniae) in the Qinghai-Tibet plateau of China.</title>
        <authorList>
            <person name="Tian Z."/>
        </authorList>
    </citation>
    <scope>NUCLEOTIDE SEQUENCE [LARGE SCALE GENOMIC DNA]</scope>
    <source>
        <strain evidence="3 4">Z294</strain>
    </source>
</reference>
<accession>A0ABX5VN39</accession>
<proteinExistence type="predicted"/>
<organism evidence="3 4">
    <name type="scientific">Georgenia wutianyii</name>
    <dbReference type="NCBI Taxonomy" id="2585135"/>
    <lineage>
        <taxon>Bacteria</taxon>
        <taxon>Bacillati</taxon>
        <taxon>Actinomycetota</taxon>
        <taxon>Actinomycetes</taxon>
        <taxon>Micrococcales</taxon>
        <taxon>Bogoriellaceae</taxon>
        <taxon>Georgenia</taxon>
    </lineage>
</organism>
<feature type="domain" description="SCP" evidence="2">
    <location>
        <begin position="54"/>
        <end position="155"/>
    </location>
</feature>
<dbReference type="InterPro" id="IPR035940">
    <property type="entry name" value="CAP_sf"/>
</dbReference>
<dbReference type="PANTHER" id="PTHR31157">
    <property type="entry name" value="SCP DOMAIN-CONTAINING PROTEIN"/>
    <property type="match status" value="1"/>
</dbReference>
<dbReference type="InterPro" id="IPR014044">
    <property type="entry name" value="CAP_dom"/>
</dbReference>
<dbReference type="EMBL" id="CP040899">
    <property type="protein sequence ID" value="QDB79932.1"/>
    <property type="molecule type" value="Genomic_DNA"/>
</dbReference>
<keyword evidence="1" id="KW-0732">Signal</keyword>
<evidence type="ECO:0000313" key="4">
    <source>
        <dbReference type="Proteomes" id="UP000313948"/>
    </source>
</evidence>
<protein>
    <submittedName>
        <fullName evidence="3">CAP domain-containing protein</fullName>
    </submittedName>
</protein>
<dbReference type="PROSITE" id="PS51257">
    <property type="entry name" value="PROKAR_LIPOPROTEIN"/>
    <property type="match status" value="1"/>
</dbReference>
<evidence type="ECO:0000313" key="3">
    <source>
        <dbReference type="EMBL" id="QDB79932.1"/>
    </source>
</evidence>
<gene>
    <name evidence="3" type="ORF">FE251_11520</name>
</gene>
<dbReference type="RefSeq" id="WP_139948846.1">
    <property type="nucleotide sequence ID" value="NZ_CP040899.1"/>
</dbReference>
<sequence length="165" mass="16549">MMGRSVGALRLAGCLGVVAAALGACGAGAAHPEPAAPPGATPEDPSGYAAELVELTNETRYAEGLQPLAASDCARQAAVARATDLVGQEELVHAPLGPVIQECAPFTTAAENLVNSTAEPADVVAAWLDSSGHRANLLDPALTEIGIGCVPDGARLLCSQLFLGP</sequence>
<dbReference type="SUPFAM" id="SSF55797">
    <property type="entry name" value="PR-1-like"/>
    <property type="match status" value="1"/>
</dbReference>
<evidence type="ECO:0000259" key="2">
    <source>
        <dbReference type="Pfam" id="PF00188"/>
    </source>
</evidence>
<evidence type="ECO:0000256" key="1">
    <source>
        <dbReference type="SAM" id="SignalP"/>
    </source>
</evidence>
<name>A0ABX5VN39_9MICO</name>
<dbReference type="Proteomes" id="UP000313948">
    <property type="component" value="Chromosome"/>
</dbReference>
<dbReference type="Pfam" id="PF00188">
    <property type="entry name" value="CAP"/>
    <property type="match status" value="1"/>
</dbReference>
<keyword evidence="4" id="KW-1185">Reference proteome</keyword>
<dbReference type="Gene3D" id="3.40.33.10">
    <property type="entry name" value="CAP"/>
    <property type="match status" value="1"/>
</dbReference>
<feature type="signal peptide" evidence="1">
    <location>
        <begin position="1"/>
        <end position="29"/>
    </location>
</feature>
<dbReference type="PANTHER" id="PTHR31157:SF1">
    <property type="entry name" value="SCP DOMAIN-CONTAINING PROTEIN"/>
    <property type="match status" value="1"/>
</dbReference>
<feature type="chain" id="PRO_5045343770" evidence="1">
    <location>
        <begin position="30"/>
        <end position="165"/>
    </location>
</feature>